<feature type="coiled-coil region" evidence="1">
    <location>
        <begin position="554"/>
        <end position="602"/>
    </location>
</feature>
<dbReference type="Proteomes" id="UP000246121">
    <property type="component" value="Unassembled WGS sequence"/>
</dbReference>
<evidence type="ECO:0000256" key="1">
    <source>
        <dbReference type="SAM" id="Coils"/>
    </source>
</evidence>
<comment type="caution">
    <text evidence="3">The sequence shown here is derived from an EMBL/GenBank/DDBJ whole genome shotgun (WGS) entry which is preliminary data.</text>
</comment>
<feature type="compositionally biased region" description="Acidic residues" evidence="2">
    <location>
        <begin position="898"/>
        <end position="909"/>
    </location>
</feature>
<feature type="coiled-coil region" evidence="1">
    <location>
        <begin position="90"/>
        <end position="195"/>
    </location>
</feature>
<feature type="coiled-coil region" evidence="1">
    <location>
        <begin position="456"/>
        <end position="483"/>
    </location>
</feature>
<feature type="coiled-coil region" evidence="1">
    <location>
        <begin position="728"/>
        <end position="755"/>
    </location>
</feature>
<feature type="coiled-coil region" evidence="1">
    <location>
        <begin position="260"/>
        <end position="308"/>
    </location>
</feature>
<dbReference type="OrthoDB" id="273457at2759"/>
<evidence type="ECO:0000313" key="3">
    <source>
        <dbReference type="EMBL" id="PWU84833.1"/>
    </source>
</evidence>
<sequence>MASVADSAALLIPQLLAENARLKTKIGIPDNERVLQSVLQGQMQRFFDDARRTLENVMSNAVVLGSKAEEEGKEESEGETQRVSALVETLRVLGAQNEEMVQKLSEMQTQCVAGLNGKLEVLTCERDTLRQRVLQLEEELAAASAEATETGEQPPSLLAELRYLRASDALLRQQLEELRQRSKASTEEANKNVREGLHDTLKLPRLLEHLGEMRTRVYQVETERELFRLQMEESQKRGGVWHALREAQLEEKVALGQSTIQNLLTRVAALEAREAEAQATAETHKETIARLENTIQSLQTKHTSSDEALASKRRRVEKEILDNPDSVRRELITFWQEGSDELRQLREEVEELREKERILRTTQEKLTRMERTRSTVTNKLVTLAEEIGRVREENQSLRAQCVGLEVERDYLRGSLASAISHHMQEEELQQCSAAIRGAAVKAAAASLSVVADPQAIQQAMRQLQELKNEVAQLTKQREKIHRYITLHEERITALITREALLENEVTQTCNSVAGNGSVLQRVKRAEMQAFDLLTGLAEETSVHTEGGMRRKETFLGMEQRITEYEQQLETYQEKLSKVIKERDDAKKQFEELQAEMRSTLTARETAMTETLNSNAALMKSTESLRLENQQLRASYNVSVLFSEKLSTALAGLLELLRAEMSFAASLNNMLTELRAEIVKLTRRSANAWNTREGEVQEVVEAVKRMCGYILQAVEQQRRGHTLDETVHIRHLMETLKKQEQRLKETQEMFTHACQELGEGLAQRITAALQSADVMWKKHTATLLEERQHLQAQLGTEKDLFARIEQSMAAPANTNTTNSATTTTVDTDVKAAEETHASHHQVLDAINQFLAMSSQEVAEKVGEEEQVEEEGGEYGDPSRGFSGAVVSVTDDTGDIKAAEEEEGEEGEEDVTQSSPGQR</sequence>
<dbReference type="VEuPathDB" id="TriTrypDB:C4B63_199g23"/>
<dbReference type="VEuPathDB" id="TriTrypDB:TcCLB.507623.30"/>
<dbReference type="VEuPathDB" id="TriTrypDB:C3747_59g7"/>
<reference evidence="3 4" key="1">
    <citation type="journal article" date="2018" name="Microb. Genom.">
        <title>Expanding an expanded genome: long-read sequencing of Trypanosoma cruzi.</title>
        <authorList>
            <person name="Berna L."/>
            <person name="Rodriguez M."/>
            <person name="Chiribao M.L."/>
            <person name="Parodi-Talice A."/>
            <person name="Pita S."/>
            <person name="Rijo G."/>
            <person name="Alvarez-Valin F."/>
            <person name="Robello C."/>
        </authorList>
    </citation>
    <scope>NUCLEOTIDE SEQUENCE [LARGE SCALE GENOMIC DNA]</scope>
    <source>
        <strain evidence="3 4">Dm28c</strain>
    </source>
</reference>
<protein>
    <submittedName>
        <fullName evidence="3">Uncharacterized protein</fullName>
    </submittedName>
</protein>
<dbReference type="VEuPathDB" id="TriTrypDB:TcYC6_0063830"/>
<dbReference type="VEuPathDB" id="TriTrypDB:ECC02_003113"/>
<name>A0A2V2URC5_TRYCR</name>
<evidence type="ECO:0000256" key="2">
    <source>
        <dbReference type="SAM" id="MobiDB-lite"/>
    </source>
</evidence>
<dbReference type="VEuPathDB" id="TriTrypDB:TcG_08796"/>
<evidence type="ECO:0000313" key="4">
    <source>
        <dbReference type="Proteomes" id="UP000246121"/>
    </source>
</evidence>
<dbReference type="VEuPathDB" id="TriTrypDB:BCY84_05321"/>
<dbReference type="VEuPathDB" id="TriTrypDB:TCSYLVIO_000008"/>
<organism evidence="3 4">
    <name type="scientific">Trypanosoma cruzi</name>
    <dbReference type="NCBI Taxonomy" id="5693"/>
    <lineage>
        <taxon>Eukaryota</taxon>
        <taxon>Discoba</taxon>
        <taxon>Euglenozoa</taxon>
        <taxon>Kinetoplastea</taxon>
        <taxon>Metakinetoplastina</taxon>
        <taxon>Trypanosomatida</taxon>
        <taxon>Trypanosomatidae</taxon>
        <taxon>Trypanosoma</taxon>
        <taxon>Schizotrypanum</taxon>
    </lineage>
</organism>
<keyword evidence="1" id="KW-0175">Coiled coil</keyword>
<dbReference type="VEuPathDB" id="TriTrypDB:TcBrA4_0019840"/>
<dbReference type="VEuPathDB" id="TriTrypDB:TCDM_10839"/>
<gene>
    <name evidence="3" type="ORF">C4B63_199g23</name>
</gene>
<feature type="region of interest" description="Disordered" evidence="2">
    <location>
        <begin position="856"/>
        <end position="917"/>
    </location>
</feature>
<dbReference type="EMBL" id="PRFA01000199">
    <property type="protein sequence ID" value="PWU84833.1"/>
    <property type="molecule type" value="Genomic_DNA"/>
</dbReference>
<dbReference type="VEuPathDB" id="TriTrypDB:TcCL_ESM07430"/>
<accession>A0A2V2URC5</accession>
<dbReference type="VEuPathDB" id="TriTrypDB:TcCLB.505943.40"/>
<feature type="coiled-coil region" evidence="1">
    <location>
        <begin position="335"/>
        <end position="407"/>
    </location>
</feature>
<proteinExistence type="predicted"/>
<dbReference type="AlphaFoldDB" id="A0A2V2URC5"/>
<feature type="compositionally biased region" description="Acidic residues" evidence="2">
    <location>
        <begin position="863"/>
        <end position="872"/>
    </location>
</feature>